<feature type="binding site" evidence="3">
    <location>
        <position position="59"/>
    </location>
    <ligand>
        <name>substrate</name>
    </ligand>
</feature>
<comment type="caution">
    <text evidence="4">The sequence shown here is derived from an EMBL/GenBank/DDBJ whole genome shotgun (WGS) entry which is preliminary data.</text>
</comment>
<evidence type="ECO:0000256" key="2">
    <source>
        <dbReference type="PIRSR" id="PIRSR613078-1"/>
    </source>
</evidence>
<dbReference type="GO" id="GO:0004331">
    <property type="term" value="F:fructose-2,6-bisphosphate 2-phosphatase activity"/>
    <property type="evidence" value="ECO:0007669"/>
    <property type="project" value="TreeGrafter"/>
</dbReference>
<reference evidence="4 5" key="1">
    <citation type="journal article" date="2016" name="Nat. Commun.">
        <title>Thousands of microbial genomes shed light on interconnected biogeochemical processes in an aquifer system.</title>
        <authorList>
            <person name="Anantharaman K."/>
            <person name="Brown C.T."/>
            <person name="Hug L.A."/>
            <person name="Sharon I."/>
            <person name="Castelle C.J."/>
            <person name="Probst A.J."/>
            <person name="Thomas B.C."/>
            <person name="Singh A."/>
            <person name="Wilkins M.J."/>
            <person name="Karaoz U."/>
            <person name="Brodie E.L."/>
            <person name="Williams K.H."/>
            <person name="Hubbard S.S."/>
            <person name="Banfield J.F."/>
        </authorList>
    </citation>
    <scope>NUCLEOTIDE SEQUENCE [LARGE SCALE GENOMIC DNA]</scope>
</reference>
<dbReference type="CDD" id="cd07067">
    <property type="entry name" value="HP_PGM_like"/>
    <property type="match status" value="1"/>
</dbReference>
<dbReference type="PANTHER" id="PTHR46517:SF1">
    <property type="entry name" value="FRUCTOSE-2,6-BISPHOSPHATASE TIGAR"/>
    <property type="match status" value="1"/>
</dbReference>
<feature type="binding site" evidence="3">
    <location>
        <begin position="22"/>
        <end position="23"/>
    </location>
    <ligand>
        <name>substrate</name>
    </ligand>
</feature>
<gene>
    <name evidence="4" type="ORF">A2946_00520</name>
</gene>
<protein>
    <recommendedName>
        <fullName evidence="6">Phosphoglycerate mutase</fullName>
    </recommendedName>
</protein>
<dbReference type="GO" id="GO:0005829">
    <property type="term" value="C:cytosol"/>
    <property type="evidence" value="ECO:0007669"/>
    <property type="project" value="TreeGrafter"/>
</dbReference>
<sequence>MSLTITYFVHGTTTDNERDIATGQAHGELSELGKKQAKELGRMIAKMRFDAVFCSDLKRAADSAKLMFGKRYEVIHDRRLRECHYGTFTGHPDAEFKPEMHKYITKPFPKGESYKDVERRVVDLLAFLKEHYKEGRVAVVGHQAPQLALEVLTKGKTWKRAMDEDWRKTKAWQSGWEYVVK</sequence>
<keyword evidence="1" id="KW-0378">Hydrolase</keyword>
<feature type="active site" description="Tele-phosphohistidine intermediate" evidence="2">
    <location>
        <position position="10"/>
    </location>
</feature>
<evidence type="ECO:0000313" key="4">
    <source>
        <dbReference type="EMBL" id="OGZ00480.1"/>
    </source>
</evidence>
<dbReference type="PANTHER" id="PTHR46517">
    <property type="entry name" value="FRUCTOSE-2,6-BISPHOSPHATASE TIGAR"/>
    <property type="match status" value="1"/>
</dbReference>
<name>A0A1G2CID2_9BACT</name>
<dbReference type="AlphaFoldDB" id="A0A1G2CID2"/>
<proteinExistence type="predicted"/>
<feature type="binding site" evidence="3">
    <location>
        <begin position="82"/>
        <end position="85"/>
    </location>
    <ligand>
        <name>substrate</name>
    </ligand>
</feature>
<dbReference type="GO" id="GO:0043456">
    <property type="term" value="P:regulation of pentose-phosphate shunt"/>
    <property type="evidence" value="ECO:0007669"/>
    <property type="project" value="TreeGrafter"/>
</dbReference>
<organism evidence="4 5">
    <name type="scientific">Candidatus Liptonbacteria bacterium RIFCSPLOWO2_01_FULL_53_13</name>
    <dbReference type="NCBI Taxonomy" id="1798651"/>
    <lineage>
        <taxon>Bacteria</taxon>
        <taxon>Candidatus Liptoniibacteriota</taxon>
    </lineage>
</organism>
<dbReference type="GO" id="GO:0045820">
    <property type="term" value="P:negative regulation of glycolytic process"/>
    <property type="evidence" value="ECO:0007669"/>
    <property type="project" value="TreeGrafter"/>
</dbReference>
<dbReference type="EMBL" id="MHLB01000064">
    <property type="protein sequence ID" value="OGZ00480.1"/>
    <property type="molecule type" value="Genomic_DNA"/>
</dbReference>
<evidence type="ECO:0000256" key="1">
    <source>
        <dbReference type="ARBA" id="ARBA00022801"/>
    </source>
</evidence>
<dbReference type="Proteomes" id="UP000178348">
    <property type="component" value="Unassembled WGS sequence"/>
</dbReference>
<dbReference type="SMART" id="SM00855">
    <property type="entry name" value="PGAM"/>
    <property type="match status" value="1"/>
</dbReference>
<dbReference type="Pfam" id="PF00300">
    <property type="entry name" value="His_Phos_1"/>
    <property type="match status" value="1"/>
</dbReference>
<dbReference type="InterPro" id="IPR051695">
    <property type="entry name" value="Phosphoglycerate_Mutase"/>
</dbReference>
<dbReference type="InterPro" id="IPR013078">
    <property type="entry name" value="His_Pase_superF_clade-1"/>
</dbReference>
<dbReference type="InterPro" id="IPR029033">
    <property type="entry name" value="His_PPase_superfam"/>
</dbReference>
<dbReference type="Gene3D" id="3.40.50.1240">
    <property type="entry name" value="Phosphoglycerate mutase-like"/>
    <property type="match status" value="1"/>
</dbReference>
<accession>A0A1G2CID2</accession>
<dbReference type="SUPFAM" id="SSF53254">
    <property type="entry name" value="Phosphoglycerate mutase-like"/>
    <property type="match status" value="1"/>
</dbReference>
<feature type="active site" description="Proton donor/acceptor" evidence="2">
    <location>
        <position position="82"/>
    </location>
</feature>
<evidence type="ECO:0000313" key="5">
    <source>
        <dbReference type="Proteomes" id="UP000178348"/>
    </source>
</evidence>
<evidence type="ECO:0000256" key="3">
    <source>
        <dbReference type="PIRSR" id="PIRSR613078-2"/>
    </source>
</evidence>
<evidence type="ECO:0008006" key="6">
    <source>
        <dbReference type="Google" id="ProtNLM"/>
    </source>
</evidence>